<keyword evidence="3" id="KW-1185">Reference proteome</keyword>
<dbReference type="InterPro" id="IPR016035">
    <property type="entry name" value="Acyl_Trfase/lysoPLipase"/>
</dbReference>
<keyword evidence="1" id="KW-0472">Membrane</keyword>
<dbReference type="EMBL" id="JAJHPV010000020">
    <property type="protein sequence ID" value="MCC6072750.1"/>
    <property type="molecule type" value="Genomic_DNA"/>
</dbReference>
<feature type="transmembrane region" description="Helical" evidence="1">
    <location>
        <begin position="198"/>
        <end position="217"/>
    </location>
</feature>
<proteinExistence type="predicted"/>
<feature type="transmembrane region" description="Helical" evidence="1">
    <location>
        <begin position="21"/>
        <end position="41"/>
    </location>
</feature>
<protein>
    <recommendedName>
        <fullName evidence="4">Patatin-like phospholipase</fullName>
    </recommendedName>
</protein>
<evidence type="ECO:0000313" key="3">
    <source>
        <dbReference type="Proteomes" id="UP001198701"/>
    </source>
</evidence>
<dbReference type="RefSeq" id="WP_229433730.1">
    <property type="nucleotide sequence ID" value="NZ_JAJHPV010000020.1"/>
</dbReference>
<evidence type="ECO:0008006" key="4">
    <source>
        <dbReference type="Google" id="ProtNLM"/>
    </source>
</evidence>
<dbReference type="SUPFAM" id="SSF52151">
    <property type="entry name" value="FabD/lysophospholipase-like"/>
    <property type="match status" value="1"/>
</dbReference>
<name>A0ABS8IW86_9BURK</name>
<accession>A0ABS8IW86</accession>
<reference evidence="2 3" key="1">
    <citation type="submission" date="2021-11" db="EMBL/GenBank/DDBJ databases">
        <authorList>
            <person name="Huq M.A."/>
        </authorList>
    </citation>
    <scope>NUCLEOTIDE SEQUENCE [LARGE SCALE GENOMIC DNA]</scope>
    <source>
        <strain evidence="2 3">MAHUQ-52</strain>
    </source>
</reference>
<feature type="transmembrane region" description="Helical" evidence="1">
    <location>
        <begin position="171"/>
        <end position="192"/>
    </location>
</feature>
<comment type="caution">
    <text evidence="2">The sequence shown here is derived from an EMBL/GenBank/DDBJ whole genome shotgun (WGS) entry which is preliminary data.</text>
</comment>
<keyword evidence="1" id="KW-0812">Transmembrane</keyword>
<dbReference type="Proteomes" id="UP001198701">
    <property type="component" value="Unassembled WGS sequence"/>
</dbReference>
<feature type="transmembrane region" description="Helical" evidence="1">
    <location>
        <begin position="127"/>
        <end position="150"/>
    </location>
</feature>
<feature type="transmembrane region" description="Helical" evidence="1">
    <location>
        <begin position="53"/>
        <end position="72"/>
    </location>
</feature>
<organism evidence="2 3">
    <name type="scientific">Massilia agrisoli</name>
    <dbReference type="NCBI Taxonomy" id="2892444"/>
    <lineage>
        <taxon>Bacteria</taxon>
        <taxon>Pseudomonadati</taxon>
        <taxon>Pseudomonadota</taxon>
        <taxon>Betaproteobacteria</taxon>
        <taxon>Burkholderiales</taxon>
        <taxon>Oxalobacteraceae</taxon>
        <taxon>Telluria group</taxon>
        <taxon>Massilia</taxon>
    </lineage>
</organism>
<gene>
    <name evidence="2" type="ORF">LMJ30_17580</name>
</gene>
<evidence type="ECO:0000313" key="2">
    <source>
        <dbReference type="EMBL" id="MCC6072750.1"/>
    </source>
</evidence>
<evidence type="ECO:0000256" key="1">
    <source>
        <dbReference type="SAM" id="Phobius"/>
    </source>
</evidence>
<sequence>MLTFVRATGERLRETGSILWRCFYSVTLTILCSIGLAFIPQGIESLRLVSQPGWNFTVFAVSVASWSLAAWYSARLTLGRIFAGNAIVDRSDTPYVRWLRTWLPRLLGVLPPTLLTVRYQLLGEPVLALAFAGIALAIGAFVLAPHRWFGSPLSRMPGSEASLRFVELQKRTVVTVVTVILLSFALLLAIWWKPVEVGNIVTAPSLMCFAFGSWILFGDLVLTYYFRHFKLPSMAAMPLLLFVLFSPWNDNHEVAQLDVAPGPSVRPAGPDRFHAWLAAHQASGALKAGQPFPVFLVAAEGGGLRGAYWTAMVLAKLQDDSGRRFADHVFALSGVSGGSLGGTVFAALVADQHSGALAHAPCATHGQVAFQACATAVLRRDFLSPILGYLLYPDMVQRFLPVPVAAADRARAMELAWQTGWTDSVGSERLSQRFDTLWEGQAGLRVPSLLLNATVVDGGNRIIASNIAIDGSFPDAFDAYHELIDLRRMSLATAVHNSARFSYLSPAGTVYACRDAGKLVPCASGGKREPWGRVIDGGYFENSGVETLRDLLFAMRPVLRQWRKQGYDIEPVVIVISNSPGAIAPSGKLDPNSARLDQAFLSELLAPPMGLFNTRAARATFAVTAERRDMSVLLPPDAERFLWFGITTANDTPLAWALSDRTFNGIDRLTKTPQSARLPFDKVLKRIPTAQNFVRAVQAVP</sequence>
<keyword evidence="1" id="KW-1133">Transmembrane helix</keyword>